<evidence type="ECO:0000256" key="1">
    <source>
        <dbReference type="SAM" id="MobiDB-lite"/>
    </source>
</evidence>
<dbReference type="Proteomes" id="UP000324222">
    <property type="component" value="Unassembled WGS sequence"/>
</dbReference>
<keyword evidence="3" id="KW-1185">Reference proteome</keyword>
<name>A0A5B7E4A9_PORTR</name>
<dbReference type="AlphaFoldDB" id="A0A5B7E4A9"/>
<accession>A0A5B7E4A9</accession>
<protein>
    <submittedName>
        <fullName evidence="2">Uncharacterized protein</fullName>
    </submittedName>
</protein>
<proteinExistence type="predicted"/>
<comment type="caution">
    <text evidence="2">The sequence shown here is derived from an EMBL/GenBank/DDBJ whole genome shotgun (WGS) entry which is preliminary data.</text>
</comment>
<gene>
    <name evidence="2" type="ORF">E2C01_021777</name>
</gene>
<sequence>MNHAVSGHETPPPSGPNFSGDIRTGDFNAMLNQRDDPRALEQVDDCGTSHLPSGAHHHYDGHTYMAPGVQKRSSFVTLVLNLITAIQQRPVVGLLRTAKGRKKVNVEAFV</sequence>
<evidence type="ECO:0000313" key="3">
    <source>
        <dbReference type="Proteomes" id="UP000324222"/>
    </source>
</evidence>
<reference evidence="2 3" key="1">
    <citation type="submission" date="2019-05" db="EMBL/GenBank/DDBJ databases">
        <title>Another draft genome of Portunus trituberculatus and its Hox gene families provides insights of decapod evolution.</title>
        <authorList>
            <person name="Jeong J.-H."/>
            <person name="Song I."/>
            <person name="Kim S."/>
            <person name="Choi T."/>
            <person name="Kim D."/>
            <person name="Ryu S."/>
            <person name="Kim W."/>
        </authorList>
    </citation>
    <scope>NUCLEOTIDE SEQUENCE [LARGE SCALE GENOMIC DNA]</scope>
    <source>
        <tissue evidence="2">Muscle</tissue>
    </source>
</reference>
<evidence type="ECO:0000313" key="2">
    <source>
        <dbReference type="EMBL" id="MPC28568.1"/>
    </source>
</evidence>
<dbReference type="EMBL" id="VSRR010001934">
    <property type="protein sequence ID" value="MPC28568.1"/>
    <property type="molecule type" value="Genomic_DNA"/>
</dbReference>
<organism evidence="2 3">
    <name type="scientific">Portunus trituberculatus</name>
    <name type="common">Swimming crab</name>
    <name type="synonym">Neptunus trituberculatus</name>
    <dbReference type="NCBI Taxonomy" id="210409"/>
    <lineage>
        <taxon>Eukaryota</taxon>
        <taxon>Metazoa</taxon>
        <taxon>Ecdysozoa</taxon>
        <taxon>Arthropoda</taxon>
        <taxon>Crustacea</taxon>
        <taxon>Multicrustacea</taxon>
        <taxon>Malacostraca</taxon>
        <taxon>Eumalacostraca</taxon>
        <taxon>Eucarida</taxon>
        <taxon>Decapoda</taxon>
        <taxon>Pleocyemata</taxon>
        <taxon>Brachyura</taxon>
        <taxon>Eubrachyura</taxon>
        <taxon>Portunoidea</taxon>
        <taxon>Portunidae</taxon>
        <taxon>Portuninae</taxon>
        <taxon>Portunus</taxon>
    </lineage>
</organism>
<feature type="region of interest" description="Disordered" evidence="1">
    <location>
        <begin position="1"/>
        <end position="38"/>
    </location>
</feature>